<protein>
    <submittedName>
        <fullName evidence="2">Uncharacterized protein</fullName>
    </submittedName>
</protein>
<feature type="signal peptide" evidence="1">
    <location>
        <begin position="1"/>
        <end position="24"/>
    </location>
</feature>
<gene>
    <name evidence="2" type="ORF">K7432_016881</name>
</gene>
<feature type="chain" id="PRO_5045948874" evidence="1">
    <location>
        <begin position="25"/>
        <end position="128"/>
    </location>
</feature>
<accession>A0ABR2WE43</accession>
<proteinExistence type="predicted"/>
<name>A0ABR2WE43_9FUNG</name>
<sequence>MLGLNFATLAFFAVALTGTVTASADQPRKCFQQLSAKGMHCYKGIQNDSGGSYFAWVLNCVSAGKECDDANNRAVAVESALKHLGTTYYFNQCGCTYKRNHGLNCVVAGSKTICNDVGENCMDNPSCK</sequence>
<keyword evidence="3" id="KW-1185">Reference proteome</keyword>
<evidence type="ECO:0000313" key="2">
    <source>
        <dbReference type="EMBL" id="KAK9759775.1"/>
    </source>
</evidence>
<evidence type="ECO:0000256" key="1">
    <source>
        <dbReference type="SAM" id="SignalP"/>
    </source>
</evidence>
<reference evidence="2 3" key="1">
    <citation type="submission" date="2023-04" db="EMBL/GenBank/DDBJ databases">
        <title>Genome of Basidiobolus ranarum AG-B5.</title>
        <authorList>
            <person name="Stajich J.E."/>
            <person name="Carter-House D."/>
            <person name="Gryganskyi A."/>
        </authorList>
    </citation>
    <scope>NUCLEOTIDE SEQUENCE [LARGE SCALE GENOMIC DNA]</scope>
    <source>
        <strain evidence="2 3">AG-B5</strain>
    </source>
</reference>
<comment type="caution">
    <text evidence="2">The sequence shown here is derived from an EMBL/GenBank/DDBJ whole genome shotgun (WGS) entry which is preliminary data.</text>
</comment>
<dbReference type="EMBL" id="JASJQH010003118">
    <property type="protein sequence ID" value="KAK9759775.1"/>
    <property type="molecule type" value="Genomic_DNA"/>
</dbReference>
<organism evidence="2 3">
    <name type="scientific">Basidiobolus ranarum</name>
    <dbReference type="NCBI Taxonomy" id="34480"/>
    <lineage>
        <taxon>Eukaryota</taxon>
        <taxon>Fungi</taxon>
        <taxon>Fungi incertae sedis</taxon>
        <taxon>Zoopagomycota</taxon>
        <taxon>Entomophthoromycotina</taxon>
        <taxon>Basidiobolomycetes</taxon>
        <taxon>Basidiobolales</taxon>
        <taxon>Basidiobolaceae</taxon>
        <taxon>Basidiobolus</taxon>
    </lineage>
</organism>
<keyword evidence="1" id="KW-0732">Signal</keyword>
<evidence type="ECO:0000313" key="3">
    <source>
        <dbReference type="Proteomes" id="UP001479436"/>
    </source>
</evidence>
<dbReference type="Proteomes" id="UP001479436">
    <property type="component" value="Unassembled WGS sequence"/>
</dbReference>